<dbReference type="Pfam" id="PF02275">
    <property type="entry name" value="CBAH"/>
    <property type="match status" value="1"/>
</dbReference>
<evidence type="ECO:0000313" key="5">
    <source>
        <dbReference type="Proteomes" id="UP000095558"/>
    </source>
</evidence>
<proteinExistence type="inferred from homology"/>
<protein>
    <submittedName>
        <fullName evidence="4">Penicillin amidase. Cysteine peptidase. MEROPS family C59</fullName>
        <ecNumber evidence="4">3.5.1.11</ecNumber>
    </submittedName>
</protein>
<keyword evidence="2 4" id="KW-0378">Hydrolase</keyword>
<gene>
    <name evidence="4" type="ORF">ERS852470_01362</name>
</gene>
<dbReference type="SUPFAM" id="SSF56235">
    <property type="entry name" value="N-terminal nucleophile aminohydrolases (Ntn hydrolases)"/>
    <property type="match status" value="1"/>
</dbReference>
<accession>A0A174C515</accession>
<dbReference type="RefSeq" id="WP_055276058.1">
    <property type="nucleotide sequence ID" value="NZ_CYZV01000012.1"/>
</dbReference>
<evidence type="ECO:0000256" key="1">
    <source>
        <dbReference type="ARBA" id="ARBA00006625"/>
    </source>
</evidence>
<dbReference type="OrthoDB" id="9794717at2"/>
<feature type="domain" description="Choloylglycine hydrolase/NAAA C-terminal" evidence="3">
    <location>
        <begin position="15"/>
        <end position="345"/>
    </location>
</feature>
<evidence type="ECO:0000256" key="2">
    <source>
        <dbReference type="ARBA" id="ARBA00022801"/>
    </source>
</evidence>
<evidence type="ECO:0000259" key="3">
    <source>
        <dbReference type="Pfam" id="PF02275"/>
    </source>
</evidence>
<dbReference type="EC" id="3.5.1.11" evidence="4"/>
<dbReference type="AlphaFoldDB" id="A0A174C515"/>
<sequence>MDNINEVLNAMNGGCSSMSWTTEDNKHLWGRNFDFNCIAEESKIIYIPKGKSYYGCGTRVENNIVEKTKTVSKYAAVGTGIRLMQSTPILYEGVNEKGVMGGQLAYRCFAKYNDKKAKGTIAVQPPFLVTYLLTRCKSVDEVVDMVENKITLMNIPILGQVPPIHWIFSDKTGESVIIEPDERGVSIYRNSMGVMTNSPSYSWHCLNLLNYFNIRNLDYDTLEINGEKFNKCFTGDGAMGLPGDCSSTSRFIRLSFLKKYAVKGIDEEEGVSNIIHLFNNVAVPLGLVELSEKNNTIVYDECLERYEYTIYTAVMCAESLKFYWVTYENQRVQCIDLNDLLDVDDYVEYDLNRMPDFKYITKK</sequence>
<dbReference type="GO" id="GO:0008953">
    <property type="term" value="F:penicillin amidase activity"/>
    <property type="evidence" value="ECO:0007669"/>
    <property type="project" value="UniProtKB-EC"/>
</dbReference>
<reference evidence="4 5" key="1">
    <citation type="submission" date="2015-09" db="EMBL/GenBank/DDBJ databases">
        <authorList>
            <consortium name="Pathogen Informatics"/>
        </authorList>
    </citation>
    <scope>NUCLEOTIDE SEQUENCE [LARGE SCALE GENOMIC DNA]</scope>
    <source>
        <strain evidence="4 5">2789STDY5834855</strain>
    </source>
</reference>
<dbReference type="PANTHER" id="PTHR35527:SF2">
    <property type="entry name" value="HYDROLASE"/>
    <property type="match status" value="1"/>
</dbReference>
<dbReference type="EMBL" id="CYZV01000012">
    <property type="protein sequence ID" value="CUO06796.1"/>
    <property type="molecule type" value="Genomic_DNA"/>
</dbReference>
<dbReference type="PANTHER" id="PTHR35527">
    <property type="entry name" value="CHOLOYLGLYCINE HYDROLASE"/>
    <property type="match status" value="1"/>
</dbReference>
<comment type="similarity">
    <text evidence="1">Belongs to the peptidase C59 family.</text>
</comment>
<evidence type="ECO:0000313" key="4">
    <source>
        <dbReference type="EMBL" id="CUO06796.1"/>
    </source>
</evidence>
<dbReference type="InterPro" id="IPR052193">
    <property type="entry name" value="Peptidase_C59"/>
</dbReference>
<dbReference type="Proteomes" id="UP000095558">
    <property type="component" value="Unassembled WGS sequence"/>
</dbReference>
<dbReference type="InterPro" id="IPR029055">
    <property type="entry name" value="Ntn_hydrolases_N"/>
</dbReference>
<name>A0A174C515_9CLOT</name>
<organism evidence="4 5">
    <name type="scientific">Clostridium disporicum</name>
    <dbReference type="NCBI Taxonomy" id="84024"/>
    <lineage>
        <taxon>Bacteria</taxon>
        <taxon>Bacillati</taxon>
        <taxon>Bacillota</taxon>
        <taxon>Clostridia</taxon>
        <taxon>Eubacteriales</taxon>
        <taxon>Clostridiaceae</taxon>
        <taxon>Clostridium</taxon>
    </lineage>
</organism>
<dbReference type="InterPro" id="IPR029132">
    <property type="entry name" value="CBAH/NAAA_C"/>
</dbReference>
<dbReference type="Gene3D" id="3.60.60.10">
    <property type="entry name" value="Penicillin V Acylase, Chain A"/>
    <property type="match status" value="1"/>
</dbReference>